<reference evidence="2" key="1">
    <citation type="submission" date="2021-01" db="EMBL/GenBank/DDBJ databases">
        <authorList>
            <person name="Li R."/>
            <person name="Bekaert M."/>
        </authorList>
    </citation>
    <scope>NUCLEOTIDE SEQUENCE</scope>
    <source>
        <strain evidence="2">Farmed</strain>
    </source>
</reference>
<keyword evidence="3" id="KW-1185">Reference proteome</keyword>
<feature type="compositionally biased region" description="Polar residues" evidence="1">
    <location>
        <begin position="127"/>
        <end position="138"/>
    </location>
</feature>
<evidence type="ECO:0000313" key="3">
    <source>
        <dbReference type="Proteomes" id="UP000597762"/>
    </source>
</evidence>
<sequence length="347" mass="38140">MDVKSNVTKFLLPEHGGPCGNQSTDHNNSIYMQKDTVSENSGGADDILYNETVMRGAFAQFLRRLADQVESGLISLFDAISMSPCHGSVSMPSQQKNLNTSTNFASTASTSSPINNNSNNNNNSINLTHIDSSPSSSPRPLHIHQPCVPGKQSPPSPQSNQQQILEEEALHDVGSQSLGHYSASALAGVSEDTNELRHIQQMNQEGGSSQVFSSDVTQDQGLDIKVVPLMSAYLNSSLDPYVDVLVDSIRLQALIQRVEAIDDPTSPEDMHRLSLSILREAINLTFTKIELANASGLGLRRTRTDSGYPLDRRKVEAIKFFYTNLCQCEKRLETFMNRRVQVATADW</sequence>
<dbReference type="AlphaFoldDB" id="A0A812DZR1"/>
<evidence type="ECO:0000256" key="1">
    <source>
        <dbReference type="SAM" id="MobiDB-lite"/>
    </source>
</evidence>
<dbReference type="Proteomes" id="UP000597762">
    <property type="component" value="Unassembled WGS sequence"/>
</dbReference>
<name>A0A812DZR1_ACAPH</name>
<protein>
    <submittedName>
        <fullName evidence="2">Uncharacterized protein</fullName>
    </submittedName>
</protein>
<dbReference type="EMBL" id="CAHIKZ030004566">
    <property type="protein sequence ID" value="CAE1312376.1"/>
    <property type="molecule type" value="Genomic_DNA"/>
</dbReference>
<dbReference type="OrthoDB" id="6120358at2759"/>
<organism evidence="2 3">
    <name type="scientific">Acanthosepion pharaonis</name>
    <name type="common">Pharaoh cuttlefish</name>
    <name type="synonym">Sepia pharaonis</name>
    <dbReference type="NCBI Taxonomy" id="158019"/>
    <lineage>
        <taxon>Eukaryota</taxon>
        <taxon>Metazoa</taxon>
        <taxon>Spiralia</taxon>
        <taxon>Lophotrochozoa</taxon>
        <taxon>Mollusca</taxon>
        <taxon>Cephalopoda</taxon>
        <taxon>Coleoidea</taxon>
        <taxon>Decapodiformes</taxon>
        <taxon>Sepiida</taxon>
        <taxon>Sepiina</taxon>
        <taxon>Sepiidae</taxon>
        <taxon>Acanthosepion</taxon>
    </lineage>
</organism>
<feature type="region of interest" description="Disordered" evidence="1">
    <location>
        <begin position="87"/>
        <end position="162"/>
    </location>
</feature>
<accession>A0A812DZR1</accession>
<proteinExistence type="predicted"/>
<evidence type="ECO:0000313" key="2">
    <source>
        <dbReference type="EMBL" id="CAE1312376.1"/>
    </source>
</evidence>
<feature type="compositionally biased region" description="Low complexity" evidence="1">
    <location>
        <begin position="99"/>
        <end position="126"/>
    </location>
</feature>
<gene>
    <name evidence="2" type="ORF">SPHA_63653</name>
</gene>
<comment type="caution">
    <text evidence="2">The sequence shown here is derived from an EMBL/GenBank/DDBJ whole genome shotgun (WGS) entry which is preliminary data.</text>
</comment>